<keyword evidence="1" id="KW-0862">Zinc</keyword>
<keyword evidence="1 3" id="KW-0378">Hydrolase</keyword>
<dbReference type="InterPro" id="IPR011059">
    <property type="entry name" value="Metal-dep_hydrolase_composite"/>
</dbReference>
<dbReference type="SUPFAM" id="SSF51556">
    <property type="entry name" value="Metallo-dependent hydrolases"/>
    <property type="match status" value="1"/>
</dbReference>
<comment type="PTM">
    <text evidence="1">Carboxylation allows a single lysine to coordinate two zinc ions.</text>
</comment>
<sequence length="389" mass="41919">MFKLLKEVRCFAPCDIGKKDILIIFDKIGFIEDDINGTLLPGIEVIPCRGCIAVPGFIDQHVHIVGGGGEEGPHSRTPEIMLSNIIQAGVTTVVGVLGFDSITRGIAGLLAKARALENEGISTYIYSGSYGTPMATLTGSVLTDIALIDKVVGVGEIAISDFRSSYPSVELLRKLAGEAKRGGMLGGKAGLVHLHVGDGKEGLNPLFQLLKESDFPKEMFLPTHINRTRDLFDQGIKYLSQGGRIDLTAGEKNGVSVPAALAGIMKDQLSLEQVTITSDGNGSVPGRYGWEIGQVADLFEDFCRMAREGKIPFPQLLKTVTMNPAKNLKIFPQKGILAPGSDADILVLREEDFSIELLLARGKFLVKDQKLVQRGTFEIDGRKEGDCHG</sequence>
<dbReference type="RefSeq" id="WP_089611777.1">
    <property type="nucleotide sequence ID" value="NZ_CP022121.1"/>
</dbReference>
<comment type="subcellular location">
    <subcellularLocation>
        <location evidence="1">Cytoplasm</location>
    </subcellularLocation>
</comment>
<evidence type="ECO:0000313" key="4">
    <source>
        <dbReference type="Proteomes" id="UP001524944"/>
    </source>
</evidence>
<proteinExistence type="inferred from homology"/>
<comment type="cofactor">
    <cofactor evidence="1">
        <name>Zn(2+)</name>
        <dbReference type="ChEBI" id="CHEBI:29105"/>
    </cofactor>
    <text evidence="1">Binds 2 Zn(2+) ions per subunit.</text>
</comment>
<evidence type="ECO:0000256" key="1">
    <source>
        <dbReference type="PIRNR" id="PIRNR001238"/>
    </source>
</evidence>
<gene>
    <name evidence="3" type="primary">iadA</name>
    <name evidence="3" type="ORF">NVS47_12395</name>
</gene>
<dbReference type="PIRSF" id="PIRSF001238">
    <property type="entry name" value="IadA"/>
    <property type="match status" value="1"/>
</dbReference>
<dbReference type="PANTHER" id="PTHR11647:SF1">
    <property type="entry name" value="COLLAPSIN RESPONSE MEDIATOR PROTEIN"/>
    <property type="match status" value="1"/>
</dbReference>
<dbReference type="InterPro" id="IPR032466">
    <property type="entry name" value="Metal_Hydrolase"/>
</dbReference>
<name>A0ABT1Y5Z5_9FIRM</name>
<dbReference type="InterPro" id="IPR010229">
    <property type="entry name" value="Pept_M38_dipep"/>
</dbReference>
<dbReference type="SUPFAM" id="SSF51338">
    <property type="entry name" value="Composite domain of metallo-dependent hydrolases"/>
    <property type="match status" value="1"/>
</dbReference>
<dbReference type="PANTHER" id="PTHR11647">
    <property type="entry name" value="HYDRANTOINASE/DIHYDROPYRIMIDINASE FAMILY MEMBER"/>
    <property type="match status" value="1"/>
</dbReference>
<dbReference type="Gene3D" id="3.20.20.140">
    <property type="entry name" value="Metal-dependent hydrolases"/>
    <property type="match status" value="1"/>
</dbReference>
<organism evidence="3 4">
    <name type="scientific">Dehalobacterium formicoaceticum</name>
    <dbReference type="NCBI Taxonomy" id="51515"/>
    <lineage>
        <taxon>Bacteria</taxon>
        <taxon>Bacillati</taxon>
        <taxon>Bacillota</taxon>
        <taxon>Clostridia</taxon>
        <taxon>Eubacteriales</taxon>
        <taxon>Peptococcaceae</taxon>
        <taxon>Dehalobacterium</taxon>
    </lineage>
</organism>
<evidence type="ECO:0000313" key="3">
    <source>
        <dbReference type="EMBL" id="MCR6546302.1"/>
    </source>
</evidence>
<dbReference type="EMBL" id="JANPWE010000006">
    <property type="protein sequence ID" value="MCR6546302.1"/>
    <property type="molecule type" value="Genomic_DNA"/>
</dbReference>
<dbReference type="GO" id="GO:0008798">
    <property type="term" value="F:beta-aspartyl-peptidase activity"/>
    <property type="evidence" value="ECO:0007669"/>
    <property type="project" value="UniProtKB-EC"/>
</dbReference>
<keyword evidence="1" id="KW-0482">Metalloprotease</keyword>
<protein>
    <recommendedName>
        <fullName evidence="1">Isoaspartyl dipeptidase</fullName>
        <ecNumber evidence="1">3.4.19.-</ecNumber>
    </recommendedName>
</protein>
<comment type="caution">
    <text evidence="3">The sequence shown here is derived from an EMBL/GenBank/DDBJ whole genome shotgun (WGS) entry which is preliminary data.</text>
</comment>
<keyword evidence="1" id="KW-0479">Metal-binding</keyword>
<dbReference type="NCBIfam" id="TIGR01975">
    <property type="entry name" value="isoAsp_dipep"/>
    <property type="match status" value="1"/>
</dbReference>
<evidence type="ECO:0000259" key="2">
    <source>
        <dbReference type="Pfam" id="PF01979"/>
    </source>
</evidence>
<comment type="similarity">
    <text evidence="1">Belongs to the peptidase M38 family.</text>
</comment>
<dbReference type="Proteomes" id="UP001524944">
    <property type="component" value="Unassembled WGS sequence"/>
</dbReference>
<dbReference type="InterPro" id="IPR050378">
    <property type="entry name" value="Metallo-dep_Hydrolases_sf"/>
</dbReference>
<dbReference type="Pfam" id="PF01979">
    <property type="entry name" value="Amidohydro_1"/>
    <property type="match status" value="1"/>
</dbReference>
<reference evidence="3 4" key="1">
    <citation type="submission" date="2022-08" db="EMBL/GenBank/DDBJ databases">
        <title>Proteogenomics of the novel Dehalobacterium formicoaceticum strain EZ94 highlights a key role of methyltransferases during anaerobic dichloromethane degradation.</title>
        <authorList>
            <person name="Wasmund K."/>
        </authorList>
    </citation>
    <scope>NUCLEOTIDE SEQUENCE [LARGE SCALE GENOMIC DNA]</scope>
    <source>
        <strain evidence="3 4">EZ94</strain>
    </source>
</reference>
<dbReference type="EC" id="3.4.19.-" evidence="1"/>
<comment type="function">
    <text evidence="1">Catalyzes the hydrolytic cleavage of a subset of L-isoaspartyl (L-beta-aspartyl) dipeptides. Used to degrade proteins damaged by L-isoaspartyl residues formation.</text>
</comment>
<accession>A0ABT1Y5Z5</accession>
<feature type="domain" description="Amidohydrolase-related" evidence="2">
    <location>
        <begin position="52"/>
        <end position="363"/>
    </location>
</feature>
<keyword evidence="1" id="KW-0645">Protease</keyword>
<dbReference type="Gene3D" id="2.30.40.10">
    <property type="entry name" value="Urease, subunit C, domain 1"/>
    <property type="match status" value="1"/>
</dbReference>
<keyword evidence="4" id="KW-1185">Reference proteome</keyword>
<dbReference type="InterPro" id="IPR006680">
    <property type="entry name" value="Amidohydro-rel"/>
</dbReference>